<dbReference type="AlphaFoldDB" id="A0A7W7GAY9"/>
<proteinExistence type="predicted"/>
<evidence type="ECO:0000313" key="3">
    <source>
        <dbReference type="EMBL" id="MBB4702250.1"/>
    </source>
</evidence>
<keyword evidence="2" id="KW-1133">Transmembrane helix</keyword>
<keyword evidence="2" id="KW-0812">Transmembrane</keyword>
<sequence length="176" mass="18699">MNQQPYGHGQPPYPPQSYGPPQQYGHPQQYGPPPGHPHPAQPPYGYQHPMPMPMAMPEPRNGLGLAAMICAIIGLLCGIVPIAFVIGGPLAIIAMALGIAGMGRVRRGTANNSRTTNIAVFLSLLALIAAFNGARVTFTAVNEFNNTVNQVSDNNQKTVECLQGAETQEEILACAE</sequence>
<dbReference type="Proteomes" id="UP000542210">
    <property type="component" value="Unassembled WGS sequence"/>
</dbReference>
<keyword evidence="4" id="KW-1185">Reference proteome</keyword>
<dbReference type="SUPFAM" id="SSF81995">
    <property type="entry name" value="beta-sandwich domain of Sec23/24"/>
    <property type="match status" value="1"/>
</dbReference>
<feature type="compositionally biased region" description="Low complexity" evidence="1">
    <location>
        <begin position="19"/>
        <end position="29"/>
    </location>
</feature>
<dbReference type="RefSeq" id="WP_184881875.1">
    <property type="nucleotide sequence ID" value="NZ_BOOV01000026.1"/>
</dbReference>
<feature type="transmembrane region" description="Helical" evidence="2">
    <location>
        <begin position="90"/>
        <end position="106"/>
    </location>
</feature>
<name>A0A7W7GAY9_9ACTN</name>
<feature type="region of interest" description="Disordered" evidence="1">
    <location>
        <begin position="1"/>
        <end position="51"/>
    </location>
</feature>
<gene>
    <name evidence="3" type="ORF">BJ982_003794</name>
</gene>
<feature type="compositionally biased region" description="Low complexity" evidence="1">
    <location>
        <begin position="1"/>
        <end position="10"/>
    </location>
</feature>
<evidence type="ECO:0000313" key="4">
    <source>
        <dbReference type="Proteomes" id="UP000542210"/>
    </source>
</evidence>
<evidence type="ECO:0008006" key="5">
    <source>
        <dbReference type="Google" id="ProtNLM"/>
    </source>
</evidence>
<keyword evidence="2" id="KW-0472">Membrane</keyword>
<organism evidence="3 4">
    <name type="scientific">Sphaerisporangium siamense</name>
    <dbReference type="NCBI Taxonomy" id="795645"/>
    <lineage>
        <taxon>Bacteria</taxon>
        <taxon>Bacillati</taxon>
        <taxon>Actinomycetota</taxon>
        <taxon>Actinomycetes</taxon>
        <taxon>Streptosporangiales</taxon>
        <taxon>Streptosporangiaceae</taxon>
        <taxon>Sphaerisporangium</taxon>
    </lineage>
</organism>
<comment type="caution">
    <text evidence="3">The sequence shown here is derived from an EMBL/GenBank/DDBJ whole genome shotgun (WGS) entry which is preliminary data.</text>
</comment>
<feature type="transmembrane region" description="Helical" evidence="2">
    <location>
        <begin position="62"/>
        <end position="84"/>
    </location>
</feature>
<evidence type="ECO:0000256" key="2">
    <source>
        <dbReference type="SAM" id="Phobius"/>
    </source>
</evidence>
<feature type="transmembrane region" description="Helical" evidence="2">
    <location>
        <begin position="118"/>
        <end position="138"/>
    </location>
</feature>
<protein>
    <recommendedName>
        <fullName evidence="5">DUF4190 domain-containing protein</fullName>
    </recommendedName>
</protein>
<reference evidence="3 4" key="1">
    <citation type="submission" date="2020-08" db="EMBL/GenBank/DDBJ databases">
        <title>Sequencing the genomes of 1000 actinobacteria strains.</title>
        <authorList>
            <person name="Klenk H.-P."/>
        </authorList>
    </citation>
    <scope>NUCLEOTIDE SEQUENCE [LARGE SCALE GENOMIC DNA]</scope>
    <source>
        <strain evidence="3 4">DSM 45784</strain>
    </source>
</reference>
<feature type="compositionally biased region" description="Pro residues" evidence="1">
    <location>
        <begin position="30"/>
        <end position="42"/>
    </location>
</feature>
<accession>A0A7W7GAY9</accession>
<dbReference type="EMBL" id="JACHND010000001">
    <property type="protein sequence ID" value="MBB4702250.1"/>
    <property type="molecule type" value="Genomic_DNA"/>
</dbReference>
<evidence type="ECO:0000256" key="1">
    <source>
        <dbReference type="SAM" id="MobiDB-lite"/>
    </source>
</evidence>